<dbReference type="InterPro" id="IPR017871">
    <property type="entry name" value="ABC_transporter-like_CS"/>
</dbReference>
<dbReference type="RefSeq" id="WP_079701610.1">
    <property type="nucleotide sequence ID" value="NZ_FUYR01000001.1"/>
</dbReference>
<dbReference type="PANTHER" id="PTHR43394">
    <property type="entry name" value="ATP-DEPENDENT PERMEASE MDL1, MITOCHONDRIAL"/>
    <property type="match status" value="1"/>
</dbReference>
<dbReference type="Gene3D" id="3.40.50.300">
    <property type="entry name" value="P-loop containing nucleotide triphosphate hydrolases"/>
    <property type="match status" value="1"/>
</dbReference>
<feature type="transmembrane region" description="Helical" evidence="9">
    <location>
        <begin position="298"/>
        <end position="317"/>
    </location>
</feature>
<evidence type="ECO:0000256" key="3">
    <source>
        <dbReference type="ARBA" id="ARBA00022475"/>
    </source>
</evidence>
<keyword evidence="13" id="KW-1185">Reference proteome</keyword>
<gene>
    <name evidence="12" type="ORF">SAMN05661099_1096</name>
</gene>
<evidence type="ECO:0000256" key="4">
    <source>
        <dbReference type="ARBA" id="ARBA00022692"/>
    </source>
</evidence>
<dbReference type="OrthoDB" id="9760358at2"/>
<dbReference type="PROSITE" id="PS50929">
    <property type="entry name" value="ABC_TM1F"/>
    <property type="match status" value="1"/>
</dbReference>
<dbReference type="Gene3D" id="1.20.1560.10">
    <property type="entry name" value="ABC transporter type 1, transmembrane domain"/>
    <property type="match status" value="1"/>
</dbReference>
<protein>
    <submittedName>
        <fullName evidence="12">ATP-binding cassette, subfamily B</fullName>
    </submittedName>
</protein>
<dbReference type="InterPro" id="IPR039421">
    <property type="entry name" value="Type_1_exporter"/>
</dbReference>
<evidence type="ECO:0000256" key="8">
    <source>
        <dbReference type="ARBA" id="ARBA00023136"/>
    </source>
</evidence>
<dbReference type="SMART" id="SM00382">
    <property type="entry name" value="AAA"/>
    <property type="match status" value="1"/>
</dbReference>
<dbReference type="GO" id="GO:0016887">
    <property type="term" value="F:ATP hydrolysis activity"/>
    <property type="evidence" value="ECO:0007669"/>
    <property type="project" value="InterPro"/>
</dbReference>
<dbReference type="STRING" id="572036.SAMN05661099_1096"/>
<keyword evidence="5" id="KW-0547">Nucleotide-binding</keyword>
<dbReference type="Proteomes" id="UP000189981">
    <property type="component" value="Unassembled WGS sequence"/>
</dbReference>
<dbReference type="GO" id="GO:0005524">
    <property type="term" value="F:ATP binding"/>
    <property type="evidence" value="ECO:0007669"/>
    <property type="project" value="UniProtKB-KW"/>
</dbReference>
<evidence type="ECO:0000313" key="13">
    <source>
        <dbReference type="Proteomes" id="UP000189981"/>
    </source>
</evidence>
<comment type="subcellular location">
    <subcellularLocation>
        <location evidence="1">Cell membrane</location>
        <topology evidence="1">Multi-pass membrane protein</topology>
    </subcellularLocation>
</comment>
<dbReference type="InterPro" id="IPR027417">
    <property type="entry name" value="P-loop_NTPase"/>
</dbReference>
<dbReference type="PROSITE" id="PS50893">
    <property type="entry name" value="ABC_TRANSPORTER_2"/>
    <property type="match status" value="1"/>
</dbReference>
<feature type="transmembrane region" description="Helical" evidence="9">
    <location>
        <begin position="68"/>
        <end position="93"/>
    </location>
</feature>
<feature type="domain" description="ABC transmembrane type-1" evidence="11">
    <location>
        <begin position="21"/>
        <end position="319"/>
    </location>
</feature>
<keyword evidence="2" id="KW-0813">Transport</keyword>
<proteinExistence type="predicted"/>
<sequence>MKDLAYLNKFFYKYRWRFIPGILFVIISNIFGVLPAQVIQISFDLVSENITVYRLFSGFDRQDVINEIFGYTLMLFGAIVLMLALLRGIFLFFMRQTIILMSRHIEYDLKNEIYNHYQKLSMAFYRRNNTGDLMNRVTEDVSRVRMYLGPAIMYTINTVVLFIMIVAFMFSVNAKLALYSLLPLPLLAITIYFVNTMINNRSEKIQEQLSALSNFVQETFSGIRVIKAYVREDDVREKFDVESENYKSQSMALVQVQALFFPLILLLVGLSTIITVYIGGIEVMNGTISSGNIAEFIVYVNQLTFPVMSLGWVTSLIQRAAASQKRINEFLHTKPEITSPRSQAAAISGHIEFKNVSFTYPDTGIQAIKNISFEVKPGEFVAIIGRTGSGKSTIANLLMRMYDTDSGEILIDGKPLRELDLNSFRQQIGFVPQEVFLFSDSIKNNIAFGISAPDQETIEAAAKNAAVYQNIVEFEKGFETLIGERGITLSGGQKQRLSIARAIIKEPQILVFDDCLSAVDTRTEEQILNNLGRVMKNKTSILIAHRVSTIKNADKILVIEGGEIMEQGSHRSLMSKKGIYFELYEKQLLEEQVV</sequence>
<dbReference type="PROSITE" id="PS00211">
    <property type="entry name" value="ABC_TRANSPORTER_1"/>
    <property type="match status" value="1"/>
</dbReference>
<organism evidence="12 13">
    <name type="scientific">Daejeonella lutea</name>
    <dbReference type="NCBI Taxonomy" id="572036"/>
    <lineage>
        <taxon>Bacteria</taxon>
        <taxon>Pseudomonadati</taxon>
        <taxon>Bacteroidota</taxon>
        <taxon>Sphingobacteriia</taxon>
        <taxon>Sphingobacteriales</taxon>
        <taxon>Sphingobacteriaceae</taxon>
        <taxon>Daejeonella</taxon>
    </lineage>
</organism>
<keyword evidence="6 12" id="KW-0067">ATP-binding</keyword>
<feature type="transmembrane region" description="Helical" evidence="9">
    <location>
        <begin position="258"/>
        <end position="278"/>
    </location>
</feature>
<dbReference type="AlphaFoldDB" id="A0A1T5AX53"/>
<feature type="transmembrane region" description="Helical" evidence="9">
    <location>
        <begin position="151"/>
        <end position="170"/>
    </location>
</feature>
<dbReference type="EMBL" id="FUYR01000001">
    <property type="protein sequence ID" value="SKB39552.1"/>
    <property type="molecule type" value="Genomic_DNA"/>
</dbReference>
<evidence type="ECO:0000256" key="5">
    <source>
        <dbReference type="ARBA" id="ARBA00022741"/>
    </source>
</evidence>
<evidence type="ECO:0000256" key="1">
    <source>
        <dbReference type="ARBA" id="ARBA00004651"/>
    </source>
</evidence>
<feature type="transmembrane region" description="Helical" evidence="9">
    <location>
        <begin position="176"/>
        <end position="194"/>
    </location>
</feature>
<evidence type="ECO:0000259" key="11">
    <source>
        <dbReference type="PROSITE" id="PS50929"/>
    </source>
</evidence>
<dbReference type="InterPro" id="IPR011527">
    <property type="entry name" value="ABC1_TM_dom"/>
</dbReference>
<dbReference type="PANTHER" id="PTHR43394:SF1">
    <property type="entry name" value="ATP-BINDING CASSETTE SUB-FAMILY B MEMBER 10, MITOCHONDRIAL"/>
    <property type="match status" value="1"/>
</dbReference>
<keyword evidence="8 9" id="KW-0472">Membrane</keyword>
<evidence type="ECO:0000256" key="9">
    <source>
        <dbReference type="SAM" id="Phobius"/>
    </source>
</evidence>
<dbReference type="InterPro" id="IPR003593">
    <property type="entry name" value="AAA+_ATPase"/>
</dbReference>
<keyword evidence="4 9" id="KW-0812">Transmembrane</keyword>
<keyword evidence="7 9" id="KW-1133">Transmembrane helix</keyword>
<keyword evidence="3" id="KW-1003">Cell membrane</keyword>
<dbReference type="GO" id="GO:0005886">
    <property type="term" value="C:plasma membrane"/>
    <property type="evidence" value="ECO:0007669"/>
    <property type="project" value="UniProtKB-SubCell"/>
</dbReference>
<dbReference type="InterPro" id="IPR003439">
    <property type="entry name" value="ABC_transporter-like_ATP-bd"/>
</dbReference>
<evidence type="ECO:0000259" key="10">
    <source>
        <dbReference type="PROSITE" id="PS50893"/>
    </source>
</evidence>
<dbReference type="SUPFAM" id="SSF90123">
    <property type="entry name" value="ABC transporter transmembrane region"/>
    <property type="match status" value="1"/>
</dbReference>
<dbReference type="GO" id="GO:0015421">
    <property type="term" value="F:ABC-type oligopeptide transporter activity"/>
    <property type="evidence" value="ECO:0007669"/>
    <property type="project" value="TreeGrafter"/>
</dbReference>
<dbReference type="CDD" id="cd18541">
    <property type="entry name" value="ABC_6TM_TmrB_like"/>
    <property type="match status" value="1"/>
</dbReference>
<evidence type="ECO:0000256" key="2">
    <source>
        <dbReference type="ARBA" id="ARBA00022448"/>
    </source>
</evidence>
<dbReference type="Pfam" id="PF00005">
    <property type="entry name" value="ABC_tran"/>
    <property type="match status" value="1"/>
</dbReference>
<dbReference type="FunFam" id="3.40.50.300:FF:000221">
    <property type="entry name" value="Multidrug ABC transporter ATP-binding protein"/>
    <property type="match status" value="1"/>
</dbReference>
<dbReference type="SUPFAM" id="SSF52540">
    <property type="entry name" value="P-loop containing nucleoside triphosphate hydrolases"/>
    <property type="match status" value="1"/>
</dbReference>
<evidence type="ECO:0000256" key="7">
    <source>
        <dbReference type="ARBA" id="ARBA00022989"/>
    </source>
</evidence>
<dbReference type="Pfam" id="PF00664">
    <property type="entry name" value="ABC_membrane"/>
    <property type="match status" value="1"/>
</dbReference>
<evidence type="ECO:0000313" key="12">
    <source>
        <dbReference type="EMBL" id="SKB39552.1"/>
    </source>
</evidence>
<dbReference type="InterPro" id="IPR036640">
    <property type="entry name" value="ABC1_TM_sf"/>
</dbReference>
<accession>A0A1T5AX53</accession>
<evidence type="ECO:0000256" key="6">
    <source>
        <dbReference type="ARBA" id="ARBA00022840"/>
    </source>
</evidence>
<feature type="domain" description="ABC transporter" evidence="10">
    <location>
        <begin position="351"/>
        <end position="586"/>
    </location>
</feature>
<name>A0A1T5AX53_9SPHI</name>
<feature type="transmembrane region" description="Helical" evidence="9">
    <location>
        <begin position="21"/>
        <end position="43"/>
    </location>
</feature>
<reference evidence="13" key="1">
    <citation type="submission" date="2017-02" db="EMBL/GenBank/DDBJ databases">
        <authorList>
            <person name="Varghese N."/>
            <person name="Submissions S."/>
        </authorList>
    </citation>
    <scope>NUCLEOTIDE SEQUENCE [LARGE SCALE GENOMIC DNA]</scope>
    <source>
        <strain evidence="13">DSM 22385</strain>
    </source>
</reference>